<dbReference type="SUPFAM" id="SSF47473">
    <property type="entry name" value="EF-hand"/>
    <property type="match status" value="1"/>
</dbReference>
<dbReference type="FunFam" id="1.10.238.10:FF:000178">
    <property type="entry name" value="Calmodulin-2 A"/>
    <property type="match status" value="1"/>
</dbReference>
<protein>
    <submittedName>
        <fullName evidence="5">EF-hand domain-containing protein</fullName>
    </submittedName>
</protein>
<keyword evidence="1" id="KW-0677">Repeat</keyword>
<dbReference type="PROSITE" id="PS50222">
    <property type="entry name" value="EF_HAND_2"/>
    <property type="match status" value="1"/>
</dbReference>
<reference evidence="5" key="1">
    <citation type="submission" date="2017-02" db="UniProtKB">
        <authorList>
            <consortium name="WormBaseParasite"/>
        </authorList>
    </citation>
    <scope>IDENTIFICATION</scope>
</reference>
<dbReference type="GO" id="GO:0005509">
    <property type="term" value="F:calcium ion binding"/>
    <property type="evidence" value="ECO:0007669"/>
    <property type="project" value="InterPro"/>
</dbReference>
<proteinExistence type="predicted"/>
<dbReference type="Proteomes" id="UP000274504">
    <property type="component" value="Unassembled WGS sequence"/>
</dbReference>
<evidence type="ECO:0000313" key="5">
    <source>
        <dbReference type="WBParaSite" id="HDID_0000239501-mRNA-1"/>
    </source>
</evidence>
<sequence length="172" mass="19531">MNNQSLLIVVICHNNERRLIARSAMIKLAFVIFDQEGNKTVNDKDIGTILRSLGLCPTETELTDLINQLENNPPNGIVSYERLLPVVRDILLSGKFGILPKEEIIRAFQVFDPKKTGFVDQEVLREHLLIKGKSESFTLEEVNEMLFCATDPSKNKIDYHEYAARLADITKT</sequence>
<evidence type="ECO:0000313" key="3">
    <source>
        <dbReference type="EMBL" id="VDL19857.1"/>
    </source>
</evidence>
<gene>
    <name evidence="3" type="ORF">HDID_LOCUS2396</name>
</gene>
<dbReference type="Gene3D" id="1.10.238.10">
    <property type="entry name" value="EF-hand"/>
    <property type="match status" value="2"/>
</dbReference>
<dbReference type="InterPro" id="IPR011992">
    <property type="entry name" value="EF-hand-dom_pair"/>
</dbReference>
<dbReference type="EMBL" id="UYSG01000578">
    <property type="protein sequence ID" value="VDL19857.1"/>
    <property type="molecule type" value="Genomic_DNA"/>
</dbReference>
<dbReference type="PANTHER" id="PTHR46763">
    <property type="entry name" value="DYNEIN REGULATORY COMPLEX PROTEIN 8"/>
    <property type="match status" value="1"/>
</dbReference>
<dbReference type="PANTHER" id="PTHR46763:SF1">
    <property type="entry name" value="DYNEIN REGULATORY COMPLEX PROTEIN 8"/>
    <property type="match status" value="1"/>
</dbReference>
<dbReference type="STRING" id="6216.A0A0R3SCR3"/>
<feature type="domain" description="EF-hand" evidence="2">
    <location>
        <begin position="99"/>
        <end position="134"/>
    </location>
</feature>
<name>A0A0R3SCR3_HYMDI</name>
<organism evidence="5">
    <name type="scientific">Hymenolepis diminuta</name>
    <name type="common">Rat tapeworm</name>
    <dbReference type="NCBI Taxonomy" id="6216"/>
    <lineage>
        <taxon>Eukaryota</taxon>
        <taxon>Metazoa</taxon>
        <taxon>Spiralia</taxon>
        <taxon>Lophotrochozoa</taxon>
        <taxon>Platyhelminthes</taxon>
        <taxon>Cestoda</taxon>
        <taxon>Eucestoda</taxon>
        <taxon>Cyclophyllidea</taxon>
        <taxon>Hymenolepididae</taxon>
        <taxon>Hymenolepis</taxon>
    </lineage>
</organism>
<evidence type="ECO:0000259" key="2">
    <source>
        <dbReference type="PROSITE" id="PS50222"/>
    </source>
</evidence>
<dbReference type="WBParaSite" id="HDID_0000239501-mRNA-1">
    <property type="protein sequence ID" value="HDID_0000239501-mRNA-1"/>
    <property type="gene ID" value="HDID_0000239501"/>
</dbReference>
<dbReference type="OrthoDB" id="10260307at2759"/>
<dbReference type="AlphaFoldDB" id="A0A0R3SCR3"/>
<evidence type="ECO:0000256" key="1">
    <source>
        <dbReference type="ARBA" id="ARBA00022737"/>
    </source>
</evidence>
<dbReference type="Pfam" id="PF13499">
    <property type="entry name" value="EF-hand_7"/>
    <property type="match status" value="1"/>
</dbReference>
<dbReference type="GO" id="GO:0043226">
    <property type="term" value="C:organelle"/>
    <property type="evidence" value="ECO:0007669"/>
    <property type="project" value="UniProtKB-ARBA"/>
</dbReference>
<accession>A0A0R3SCR3</accession>
<reference evidence="3 4" key="2">
    <citation type="submission" date="2018-11" db="EMBL/GenBank/DDBJ databases">
        <authorList>
            <consortium name="Pathogen Informatics"/>
        </authorList>
    </citation>
    <scope>NUCLEOTIDE SEQUENCE [LARGE SCALE GENOMIC DNA]</scope>
</reference>
<dbReference type="InterPro" id="IPR002048">
    <property type="entry name" value="EF_hand_dom"/>
</dbReference>
<evidence type="ECO:0000313" key="4">
    <source>
        <dbReference type="Proteomes" id="UP000274504"/>
    </source>
</evidence>